<evidence type="ECO:0000256" key="3">
    <source>
        <dbReference type="ARBA" id="ARBA00023125"/>
    </source>
</evidence>
<dbReference type="SUPFAM" id="SSF46689">
    <property type="entry name" value="Homeodomain-like"/>
    <property type="match status" value="1"/>
</dbReference>
<dbReference type="Pfam" id="PF00440">
    <property type="entry name" value="TetR_N"/>
    <property type="match status" value="1"/>
</dbReference>
<keyword evidence="3 5" id="KW-0238">DNA-binding</keyword>
<evidence type="ECO:0000313" key="8">
    <source>
        <dbReference type="Proteomes" id="UP000243887"/>
    </source>
</evidence>
<dbReference type="PANTHER" id="PTHR30055">
    <property type="entry name" value="HTH-TYPE TRANSCRIPTIONAL REGULATOR RUTR"/>
    <property type="match status" value="1"/>
</dbReference>
<keyword evidence="8" id="KW-1185">Reference proteome</keyword>
<evidence type="ECO:0000256" key="5">
    <source>
        <dbReference type="PROSITE-ProRule" id="PRU00335"/>
    </source>
</evidence>
<keyword evidence="2" id="KW-0805">Transcription regulation</keyword>
<dbReference type="EMBL" id="FORU01000005">
    <property type="protein sequence ID" value="SFJ29550.1"/>
    <property type="molecule type" value="Genomic_DNA"/>
</dbReference>
<dbReference type="InterPro" id="IPR036271">
    <property type="entry name" value="Tet_transcr_reg_TetR-rel_C_sf"/>
</dbReference>
<dbReference type="RefSeq" id="WP_090678568.1">
    <property type="nucleotide sequence ID" value="NZ_FORU01000005.1"/>
</dbReference>
<reference evidence="8" key="1">
    <citation type="submission" date="2016-10" db="EMBL/GenBank/DDBJ databases">
        <authorList>
            <person name="Varghese N."/>
            <person name="Submissions S."/>
        </authorList>
    </citation>
    <scope>NUCLEOTIDE SEQUENCE [LARGE SCALE GENOMIC DNA]</scope>
    <source>
        <strain evidence="8">DSM 26542</strain>
    </source>
</reference>
<keyword evidence="4" id="KW-0804">Transcription</keyword>
<dbReference type="PANTHER" id="PTHR30055:SF175">
    <property type="entry name" value="HTH-TYPE TRANSCRIPTIONAL REPRESSOR KSTR2"/>
    <property type="match status" value="1"/>
</dbReference>
<dbReference type="InterPro" id="IPR001647">
    <property type="entry name" value="HTH_TetR"/>
</dbReference>
<keyword evidence="1" id="KW-0678">Repressor</keyword>
<evidence type="ECO:0000313" key="7">
    <source>
        <dbReference type="EMBL" id="SFJ29550.1"/>
    </source>
</evidence>
<dbReference type="OrthoDB" id="881297at2"/>
<dbReference type="GO" id="GO:0003700">
    <property type="term" value="F:DNA-binding transcription factor activity"/>
    <property type="evidence" value="ECO:0007669"/>
    <property type="project" value="TreeGrafter"/>
</dbReference>
<dbReference type="Gene3D" id="1.10.10.60">
    <property type="entry name" value="Homeodomain-like"/>
    <property type="match status" value="1"/>
</dbReference>
<name>A0A1I3Q786_9FLAO</name>
<sequence>MEETILNKASELFLAQGFKSVTMDDIATELGISKKTIYQYYASKLELVEKTMLFINSKILHELTCQMSNDLDSITEMLEAHRKIDEVLTINNSASLHQLKKYYPKIAQKVRSLHLPQYLQLIEGNIKKGIEQGLFRSDIDIEFSSRFFFASNIALEDTAFFPEKDFDLIQIHKLHLEYYLRSIATEKGHQKIEELKKDRIKNSN</sequence>
<feature type="DNA-binding region" description="H-T-H motif" evidence="5">
    <location>
        <begin position="22"/>
        <end position="41"/>
    </location>
</feature>
<dbReference type="SUPFAM" id="SSF48498">
    <property type="entry name" value="Tetracyclin repressor-like, C-terminal domain"/>
    <property type="match status" value="1"/>
</dbReference>
<dbReference type="Gene3D" id="1.10.357.10">
    <property type="entry name" value="Tetracycline Repressor, domain 2"/>
    <property type="match status" value="1"/>
</dbReference>
<accession>A0A1I3Q786</accession>
<gene>
    <name evidence="7" type="ORF">SAMN04487893_10584</name>
</gene>
<dbReference type="FunFam" id="1.10.10.60:FF:000141">
    <property type="entry name" value="TetR family transcriptional regulator"/>
    <property type="match status" value="1"/>
</dbReference>
<dbReference type="PRINTS" id="PR00455">
    <property type="entry name" value="HTHTETR"/>
</dbReference>
<dbReference type="STRING" id="1150112.SAMN04487893_10584"/>
<dbReference type="Proteomes" id="UP000243887">
    <property type="component" value="Unassembled WGS sequence"/>
</dbReference>
<evidence type="ECO:0000256" key="4">
    <source>
        <dbReference type="ARBA" id="ARBA00023163"/>
    </source>
</evidence>
<dbReference type="AlphaFoldDB" id="A0A1I3Q786"/>
<dbReference type="GO" id="GO:0000976">
    <property type="term" value="F:transcription cis-regulatory region binding"/>
    <property type="evidence" value="ECO:0007669"/>
    <property type="project" value="TreeGrafter"/>
</dbReference>
<evidence type="ECO:0000259" key="6">
    <source>
        <dbReference type="PROSITE" id="PS50977"/>
    </source>
</evidence>
<evidence type="ECO:0000256" key="1">
    <source>
        <dbReference type="ARBA" id="ARBA00022491"/>
    </source>
</evidence>
<organism evidence="7 8">
    <name type="scientific">Myroides guanonis</name>
    <dbReference type="NCBI Taxonomy" id="1150112"/>
    <lineage>
        <taxon>Bacteria</taxon>
        <taxon>Pseudomonadati</taxon>
        <taxon>Bacteroidota</taxon>
        <taxon>Flavobacteriia</taxon>
        <taxon>Flavobacteriales</taxon>
        <taxon>Flavobacteriaceae</taxon>
        <taxon>Myroides</taxon>
    </lineage>
</organism>
<dbReference type="InterPro" id="IPR050109">
    <property type="entry name" value="HTH-type_TetR-like_transc_reg"/>
</dbReference>
<dbReference type="PROSITE" id="PS50977">
    <property type="entry name" value="HTH_TETR_2"/>
    <property type="match status" value="1"/>
</dbReference>
<feature type="domain" description="HTH tetR-type" evidence="6">
    <location>
        <begin position="1"/>
        <end position="59"/>
    </location>
</feature>
<evidence type="ECO:0000256" key="2">
    <source>
        <dbReference type="ARBA" id="ARBA00023015"/>
    </source>
</evidence>
<protein>
    <submittedName>
        <fullName evidence="7">Transcriptional regulator, TetR family</fullName>
    </submittedName>
</protein>
<proteinExistence type="predicted"/>
<dbReference type="InterPro" id="IPR009057">
    <property type="entry name" value="Homeodomain-like_sf"/>
</dbReference>